<reference evidence="8" key="2">
    <citation type="submission" date="2017-10" db="EMBL/GenBank/DDBJ databases">
        <authorList>
            <person name="Colston S.M."/>
            <person name="Graf J."/>
        </authorList>
    </citation>
    <scope>NUCLEOTIDE SEQUENCE</scope>
    <source>
        <strain evidence="8">BAQ071013-135</strain>
    </source>
</reference>
<dbReference type="Proteomes" id="UP000309618">
    <property type="component" value="Unassembled WGS sequence"/>
</dbReference>
<dbReference type="GO" id="GO:0035438">
    <property type="term" value="F:cyclic-di-GMP binding"/>
    <property type="evidence" value="ECO:0007669"/>
    <property type="project" value="InterPro"/>
</dbReference>
<dbReference type="OrthoDB" id="5298508at2"/>
<reference evidence="4 12" key="4">
    <citation type="submission" date="2018-11" db="EMBL/GenBank/DDBJ databases">
        <title>Complete genome sequence of multidrug-resistant Aeromonas veronii strain MS-18-37.</title>
        <authorList>
            <person name="Abdelhamed H."/>
            <person name="Lawrence M."/>
            <person name="Waldbieser G."/>
        </authorList>
    </citation>
    <scope>NUCLEOTIDE SEQUENCE [LARGE SCALE GENOMIC DNA]</scope>
    <source>
        <strain evidence="4 12">MS-18-37</strain>
    </source>
</reference>
<dbReference type="OMA" id="LGFVCRH"/>
<evidence type="ECO:0000313" key="5">
    <source>
        <dbReference type="EMBL" id="MCR4449691.1"/>
    </source>
</evidence>
<evidence type="ECO:0000313" key="9">
    <source>
        <dbReference type="EMBL" id="VXA89305.1"/>
    </source>
</evidence>
<dbReference type="Proteomes" id="UP001204061">
    <property type="component" value="Unassembled WGS sequence"/>
</dbReference>
<dbReference type="RefSeq" id="WP_005340482.1">
    <property type="nucleotide sequence ID" value="NZ_AP022281.1"/>
</dbReference>
<dbReference type="STRING" id="654.AMS64_20055"/>
<keyword evidence="1" id="KW-0547">Nucleotide-binding</keyword>
<name>A0A0T6Q8P3_AERVE</name>
<evidence type="ECO:0000313" key="7">
    <source>
        <dbReference type="EMBL" id="THJ40749.1"/>
    </source>
</evidence>
<dbReference type="Proteomes" id="UP000439123">
    <property type="component" value="Unassembled WGS sequence"/>
</dbReference>
<dbReference type="EMBL" id="PDXJ01000021">
    <property type="protein sequence ID" value="TND52587.1"/>
    <property type="molecule type" value="Genomic_DNA"/>
</dbReference>
<accession>A0A0T6Q8P3</accession>
<dbReference type="EMBL" id="CP014774">
    <property type="protein sequence ID" value="ANB52883.1"/>
    <property type="molecule type" value="Genomic_DNA"/>
</dbReference>
<evidence type="ECO:0000313" key="10">
    <source>
        <dbReference type="Proteomes" id="UP000076809"/>
    </source>
</evidence>
<dbReference type="EMBL" id="CABWLC010000022">
    <property type="protein sequence ID" value="VXA89305.1"/>
    <property type="molecule type" value="Genomic_DNA"/>
</dbReference>
<comment type="subunit">
    <text evidence="1">Monomer in both c-di-GMP-bound and free forms.</text>
</comment>
<evidence type="ECO:0000256" key="1">
    <source>
        <dbReference type="PIRNR" id="PIRNR028141"/>
    </source>
</evidence>
<dbReference type="KEGG" id="avo:AMS64_20055"/>
<dbReference type="Proteomes" id="UP000796104">
    <property type="component" value="Unassembled WGS sequence"/>
</dbReference>
<evidence type="ECO:0000313" key="13">
    <source>
        <dbReference type="Proteomes" id="UP000309618"/>
    </source>
</evidence>
<dbReference type="InterPro" id="IPR009875">
    <property type="entry name" value="PilZ_domain"/>
</dbReference>
<accession>A0A653LDV8</accession>
<evidence type="ECO:0000313" key="12">
    <source>
        <dbReference type="Proteomes" id="UP000267614"/>
    </source>
</evidence>
<comment type="function">
    <text evidence="1">Binds the second messenger bis-(3'-5') cyclic dimeric guanosine monophosphate (c-di-GMP). Can bind two c-di-GMP molecules per monomer. May play a role in bacterial second-messenger regulated processes. Binding to c-di-GMP induces a conformational change of the C- and N-termini resulting in the exposure of a highly negative surface on one side of the protein to a possible effector protein.</text>
</comment>
<evidence type="ECO:0000259" key="2">
    <source>
        <dbReference type="Pfam" id="PF07238"/>
    </source>
</evidence>
<dbReference type="InterPro" id="IPR027021">
    <property type="entry name" value="C-di-GMP_BP_PA4608"/>
</dbReference>
<dbReference type="Proteomes" id="UP000267614">
    <property type="component" value="Chromosome"/>
</dbReference>
<dbReference type="SUPFAM" id="SSF141371">
    <property type="entry name" value="PilZ domain-like"/>
    <property type="match status" value="1"/>
</dbReference>
<dbReference type="EMBL" id="PZKL01000036">
    <property type="protein sequence ID" value="PTH80232.1"/>
    <property type="molecule type" value="Genomic_DNA"/>
</dbReference>
<proteinExistence type="predicted"/>
<reference evidence="7 13" key="6">
    <citation type="submission" date="2019-04" db="EMBL/GenBank/DDBJ databases">
        <title>Comparative genomics of Aeromonas veronii strains pathogenic to fish.</title>
        <authorList>
            <person name="Cascarano M.C."/>
            <person name="Smyrli M."/>
            <person name="Katharios P."/>
        </authorList>
    </citation>
    <scope>NUCLEOTIDE SEQUENCE [LARGE SCALE GENOMIC DNA]</scope>
    <source>
        <strain evidence="7 13">XU1</strain>
    </source>
</reference>
<evidence type="ECO:0000313" key="11">
    <source>
        <dbReference type="Proteomes" id="UP000241986"/>
    </source>
</evidence>
<dbReference type="AlphaFoldDB" id="A0A0T6Q8P3"/>
<evidence type="ECO:0000313" key="8">
    <source>
        <dbReference type="EMBL" id="TND52587.1"/>
    </source>
</evidence>
<reference evidence="6 11" key="3">
    <citation type="submission" date="2018-03" db="EMBL/GenBank/DDBJ databases">
        <title>Aeromonas veronii whole genome sequencing and analysis.</title>
        <authorList>
            <person name="Xie H."/>
            <person name="Liu T."/>
            <person name="Wang K."/>
        </authorList>
    </citation>
    <scope>NUCLEOTIDE SEQUENCE [LARGE SCALE GENOMIC DNA]</scope>
    <source>
        <strain evidence="6 11">XH.VA.1</strain>
    </source>
</reference>
<dbReference type="GeneID" id="60846601"/>
<reference evidence="3 10" key="1">
    <citation type="journal article" date="2016" name="J. Clin. Microbiol.">
        <title>Detection and Whole-Genome Sequencing of Carbapenemase-Producing Aeromonas hydrophila Isolates from Routine Perirectal Surveillance Culture.</title>
        <authorList>
            <person name="Hughes H.Y."/>
            <person name="Conlan S.P."/>
            <person name="Lau A.F."/>
            <person name="Dekker J.P."/>
            <person name="Michelin A.V."/>
            <person name="Youn J.H."/>
            <person name="Henderson D.K."/>
            <person name="Frank K.M."/>
            <person name="Segre J.A."/>
            <person name="Palmore T.N."/>
        </authorList>
    </citation>
    <scope>NUCLEOTIDE SEQUENCE [LARGE SCALE GENOMIC DNA]</scope>
    <source>
        <strain evidence="3 10">AVNIH1</strain>
    </source>
</reference>
<protein>
    <recommendedName>
        <fullName evidence="1">Cyclic diguanosine monophosphate-binding protein</fullName>
        <shortName evidence="1">c-di-GMP-binding protein</shortName>
    </recommendedName>
    <alternativeName>
        <fullName evidence="1">Pilz domain-containing protein</fullName>
    </alternativeName>
</protein>
<dbReference type="Gene3D" id="2.40.10.220">
    <property type="entry name" value="predicted glycosyltransferase like domains"/>
    <property type="match status" value="1"/>
</dbReference>
<evidence type="ECO:0000313" key="3">
    <source>
        <dbReference type="EMBL" id="ANB52883.1"/>
    </source>
</evidence>
<gene>
    <name evidence="9" type="ORF">AERO8C_90009</name>
    <name evidence="8" type="ORF">CF123_15330</name>
    <name evidence="6" type="ORF">DAA48_14795</name>
    <name evidence="7" type="ORF">E8Q35_18940</name>
    <name evidence="4" type="ORF">EFI48_18135</name>
    <name evidence="5" type="ORF">NS965_14975</name>
    <name evidence="3" type="ORF">WM43_09485</name>
</gene>
<keyword evidence="1" id="KW-0973">c-di-GMP</keyword>
<dbReference type="EMBL" id="JANLFC010000047">
    <property type="protein sequence ID" value="MCR4449691.1"/>
    <property type="molecule type" value="Genomic_DNA"/>
</dbReference>
<reference evidence="9 14" key="7">
    <citation type="submission" date="2019-10" db="EMBL/GenBank/DDBJ databases">
        <authorList>
            <person name="Karimi E."/>
        </authorList>
    </citation>
    <scope>NUCLEOTIDE SEQUENCE [LARGE SCALE GENOMIC DNA]</scope>
    <source>
        <strain evidence="9">Aeromonas sp. 8C</strain>
    </source>
</reference>
<dbReference type="PIRSF" id="PIRSF028141">
    <property type="entry name" value="C-di-GMP_BP_PA4608"/>
    <property type="match status" value="1"/>
</dbReference>
<dbReference type="Proteomes" id="UP000241986">
    <property type="component" value="Unassembled WGS sequence"/>
</dbReference>
<sequence>MSERRRFARILYLTMAELTQGEQKWQTQLVDVSLQGALLIRPDDWESRDNKEYQLSFILSGSDIEIKMQVELTHEASKKLGFYCHHIDIDSATHLKRMIELNVGDEELLHRELEQLLSEHLEHSQP</sequence>
<dbReference type="EMBL" id="CP033604">
    <property type="protein sequence ID" value="AYV38577.1"/>
    <property type="molecule type" value="Genomic_DNA"/>
</dbReference>
<reference evidence="8" key="5">
    <citation type="journal article" date="2019" name="PLoS ONE">
        <title>Identification and characterization of putative Aeromonas spp. T3SS effectors.</title>
        <authorList>
            <person name="Rangel L.T."/>
            <person name="Marden J."/>
            <person name="Colston S."/>
            <person name="Setubal J.C."/>
            <person name="Graf J."/>
            <person name="Gogarten J.P."/>
        </authorList>
    </citation>
    <scope>NUCLEOTIDE SEQUENCE</scope>
    <source>
        <strain evidence="8">BAQ071013-135</strain>
    </source>
</reference>
<dbReference type="EMBL" id="SSUX01000017">
    <property type="protein sequence ID" value="THJ40749.1"/>
    <property type="molecule type" value="Genomic_DNA"/>
</dbReference>
<reference evidence="5" key="8">
    <citation type="submission" date="2022-08" db="EMBL/GenBank/DDBJ databases">
        <title>A global survey of hypervirulent Aeromonas hydrophila identified this emerging pathogen in farmed fish in the lower Mekong River basin.</title>
        <authorList>
            <person name="Xu T."/>
            <person name="Rasmussen-Ivey C.R."/>
            <person name="Moen F.S."/>
            <person name="Fernandez Bravo A."/>
            <person name="Lamy B."/>
            <person name="Beaz-Hidalgo R."/>
            <person name="Khan C.D."/>
            <person name="Castro Escarpulli G."/>
            <person name="Yasin I.S.M."/>
            <person name="Figueras M.J."/>
            <person name="Azzam Sayuti M."/>
            <person name="Karim M.M."/>
            <person name="Alam K.M."/>
            <person name="Le T.T.T."/>
            <person name="Thao N.H.P."/>
            <person name="Addo S."/>
            <person name="Duodu S."/>
            <person name="Ali S."/>
            <person name="Mey S."/>
            <person name="Somony T."/>
            <person name="Liles M.R."/>
        </authorList>
    </citation>
    <scope>NUCLEOTIDE SEQUENCE</scope>
    <source>
        <strain evidence="5">0.14</strain>
    </source>
</reference>
<organism evidence="9 14">
    <name type="scientific">Aeromonas veronii</name>
    <dbReference type="NCBI Taxonomy" id="654"/>
    <lineage>
        <taxon>Bacteria</taxon>
        <taxon>Pseudomonadati</taxon>
        <taxon>Pseudomonadota</taxon>
        <taxon>Gammaproteobacteria</taxon>
        <taxon>Aeromonadales</taxon>
        <taxon>Aeromonadaceae</taxon>
        <taxon>Aeromonas</taxon>
    </lineage>
</organism>
<feature type="domain" description="PilZ" evidence="2">
    <location>
        <begin position="3"/>
        <end position="100"/>
    </location>
</feature>
<evidence type="ECO:0000313" key="14">
    <source>
        <dbReference type="Proteomes" id="UP000439123"/>
    </source>
</evidence>
<accession>A0A318DFX8</accession>
<evidence type="ECO:0000313" key="4">
    <source>
        <dbReference type="EMBL" id="AYV38577.1"/>
    </source>
</evidence>
<dbReference type="eggNOG" id="ENOG5032YUI">
    <property type="taxonomic scope" value="Bacteria"/>
</dbReference>
<dbReference type="Proteomes" id="UP000076809">
    <property type="component" value="Chromosome"/>
</dbReference>
<dbReference type="Pfam" id="PF07238">
    <property type="entry name" value="PilZ"/>
    <property type="match status" value="1"/>
</dbReference>
<evidence type="ECO:0000313" key="6">
    <source>
        <dbReference type="EMBL" id="PTH80232.1"/>
    </source>
</evidence>